<name>A0AAV1XDU7_LUPLU</name>
<dbReference type="PANTHER" id="PTHR23108">
    <property type="entry name" value="METHYLTRANSFERASE-RELATED"/>
    <property type="match status" value="1"/>
</dbReference>
<dbReference type="InterPro" id="IPR038899">
    <property type="entry name" value="METTL22"/>
</dbReference>
<organism evidence="1 2">
    <name type="scientific">Lupinus luteus</name>
    <name type="common">European yellow lupine</name>
    <dbReference type="NCBI Taxonomy" id="3873"/>
    <lineage>
        <taxon>Eukaryota</taxon>
        <taxon>Viridiplantae</taxon>
        <taxon>Streptophyta</taxon>
        <taxon>Embryophyta</taxon>
        <taxon>Tracheophyta</taxon>
        <taxon>Spermatophyta</taxon>
        <taxon>Magnoliopsida</taxon>
        <taxon>eudicotyledons</taxon>
        <taxon>Gunneridae</taxon>
        <taxon>Pentapetalae</taxon>
        <taxon>rosids</taxon>
        <taxon>fabids</taxon>
        <taxon>Fabales</taxon>
        <taxon>Fabaceae</taxon>
        <taxon>Papilionoideae</taxon>
        <taxon>50 kb inversion clade</taxon>
        <taxon>genistoids sensu lato</taxon>
        <taxon>core genistoids</taxon>
        <taxon>Genisteae</taxon>
        <taxon>Lupinus</taxon>
    </lineage>
</organism>
<dbReference type="EMBL" id="CAXHTB010000014">
    <property type="protein sequence ID" value="CAL0319910.1"/>
    <property type="molecule type" value="Genomic_DNA"/>
</dbReference>
<dbReference type="GO" id="GO:0005634">
    <property type="term" value="C:nucleus"/>
    <property type="evidence" value="ECO:0007669"/>
    <property type="project" value="TreeGrafter"/>
</dbReference>
<accession>A0AAV1XDU7</accession>
<gene>
    <name evidence="1" type="ORF">LLUT_LOCUS20970</name>
</gene>
<evidence type="ECO:0000313" key="2">
    <source>
        <dbReference type="Proteomes" id="UP001497480"/>
    </source>
</evidence>
<evidence type="ECO:0000313" key="1">
    <source>
        <dbReference type="EMBL" id="CAL0319910.1"/>
    </source>
</evidence>
<dbReference type="GO" id="GO:0008276">
    <property type="term" value="F:protein methyltransferase activity"/>
    <property type="evidence" value="ECO:0007669"/>
    <property type="project" value="InterPro"/>
</dbReference>
<dbReference type="AlphaFoldDB" id="A0AAV1XDU7"/>
<reference evidence="1 2" key="1">
    <citation type="submission" date="2024-03" db="EMBL/GenBank/DDBJ databases">
        <authorList>
            <person name="Martinez-Hernandez J."/>
        </authorList>
    </citation>
    <scope>NUCLEOTIDE SEQUENCE [LARGE SCALE GENOMIC DNA]</scope>
</reference>
<protein>
    <submittedName>
        <fullName evidence="1">Uncharacterized protein</fullName>
    </submittedName>
</protein>
<dbReference type="Proteomes" id="UP001497480">
    <property type="component" value="Unassembled WGS sequence"/>
</dbReference>
<comment type="caution">
    <text evidence="1">The sequence shown here is derived from an EMBL/GenBank/DDBJ whole genome shotgun (WGS) entry which is preliminary data.</text>
</comment>
<dbReference type="PANTHER" id="PTHR23108:SF0">
    <property type="entry name" value="METHYLTRANSFERASE-LIKE PROTEIN 22"/>
    <property type="match status" value="1"/>
</dbReference>
<sequence length="142" mass="16743">MDIIITLWCHSWTSREIDDIENASFLLVADPIYSDDLTDAIFSTLERLMSRGSAKVLYTALEKCYNFSLSDLDVVANGYSHFRSYIKNEDEIKNLESRTMTNFVGKRMDFSQIPQYVREYERGHDIEIWQIKYFRPGFKNQT</sequence>
<proteinExistence type="predicted"/>
<keyword evidence="2" id="KW-1185">Reference proteome</keyword>